<dbReference type="CDD" id="cd13128">
    <property type="entry name" value="MATE_Wzx_like"/>
    <property type="match status" value="1"/>
</dbReference>
<keyword evidence="4 6" id="KW-1133">Transmembrane helix</keyword>
<keyword evidence="5 6" id="KW-0472">Membrane</keyword>
<accession>A0ABR8RJG6</accession>
<dbReference type="PANTHER" id="PTHR30250:SF11">
    <property type="entry name" value="O-ANTIGEN TRANSPORTER-RELATED"/>
    <property type="match status" value="1"/>
</dbReference>
<evidence type="ECO:0000313" key="8">
    <source>
        <dbReference type="Proteomes" id="UP000606724"/>
    </source>
</evidence>
<dbReference type="InterPro" id="IPR002797">
    <property type="entry name" value="Polysacc_synth"/>
</dbReference>
<evidence type="ECO:0000256" key="2">
    <source>
        <dbReference type="ARBA" id="ARBA00022475"/>
    </source>
</evidence>
<evidence type="ECO:0000256" key="3">
    <source>
        <dbReference type="ARBA" id="ARBA00022692"/>
    </source>
</evidence>
<comment type="subcellular location">
    <subcellularLocation>
        <location evidence="1">Cell membrane</location>
        <topology evidence="1">Multi-pass membrane protein</topology>
    </subcellularLocation>
</comment>
<dbReference type="InterPro" id="IPR050833">
    <property type="entry name" value="Poly_Biosynth_Transport"/>
</dbReference>
<dbReference type="PANTHER" id="PTHR30250">
    <property type="entry name" value="PST FAMILY PREDICTED COLANIC ACID TRANSPORTER"/>
    <property type="match status" value="1"/>
</dbReference>
<sequence>MINKVKALIGRVNKSKDGKVLASNFGYLMLLQIAGYIFPLITIPYLARVIGVEGFGKIAFAAAVVVWFQTVADWGFKYTATRDVARNRDDLEKVSEIFSNVLWARIVLMLLSFTLLIIAIATIPYFKENQSILLITFLLVPGHILFPDWFFQAMERMRFITIFNLGSKALFTALVFVFIKEKTDFILQPLFITLGYAVSGLFSMYIVVAKWKVKILPPKPTAIYSTINSSTDVFINNIMPNLYNSFSIVLLGFYGGSVSTGLLDAGSKFIGIFQQFITVISRVFFPFLSRRSEKHNILVKINLSVSIAASVILFSLAPIIIKIFFTEEFYQAIPILQIMSVSIIFLSLSNVYGLNYLIIHGYEKDLRNITFIVSFIGFVLSFPLVYFYDFIGAAIIITLTRGILGLSIMYKARTIIKGKVTA</sequence>
<evidence type="ECO:0000256" key="4">
    <source>
        <dbReference type="ARBA" id="ARBA00022989"/>
    </source>
</evidence>
<feature type="transmembrane region" description="Helical" evidence="6">
    <location>
        <begin position="158"/>
        <end position="179"/>
    </location>
</feature>
<dbReference type="Pfam" id="PF01943">
    <property type="entry name" value="Polysacc_synt"/>
    <property type="match status" value="1"/>
</dbReference>
<proteinExistence type="predicted"/>
<evidence type="ECO:0000313" key="7">
    <source>
        <dbReference type="EMBL" id="MBD7947948.1"/>
    </source>
</evidence>
<feature type="transmembrane region" description="Helical" evidence="6">
    <location>
        <begin position="331"/>
        <end position="354"/>
    </location>
</feature>
<feature type="transmembrane region" description="Helical" evidence="6">
    <location>
        <begin position="301"/>
        <end position="325"/>
    </location>
</feature>
<name>A0ABR8RJG6_9GAMM</name>
<feature type="transmembrane region" description="Helical" evidence="6">
    <location>
        <begin position="366"/>
        <end position="384"/>
    </location>
</feature>
<comment type="caution">
    <text evidence="7">The sequence shown here is derived from an EMBL/GenBank/DDBJ whole genome shotgun (WGS) entry which is preliminary data.</text>
</comment>
<feature type="transmembrane region" description="Helical" evidence="6">
    <location>
        <begin position="132"/>
        <end position="151"/>
    </location>
</feature>
<feature type="transmembrane region" description="Helical" evidence="6">
    <location>
        <begin position="269"/>
        <end position="289"/>
    </location>
</feature>
<reference evidence="7 8" key="1">
    <citation type="submission" date="2020-08" db="EMBL/GenBank/DDBJ databases">
        <title>A Genomic Blueprint of the Chicken Gut Microbiome.</title>
        <authorList>
            <person name="Gilroy R."/>
            <person name="Ravi A."/>
            <person name="Getino M."/>
            <person name="Pursley I."/>
            <person name="Horton D.L."/>
            <person name="Alikhan N.-F."/>
            <person name="Baker D."/>
            <person name="Gharbi K."/>
            <person name="Hall N."/>
            <person name="Watson M."/>
            <person name="Adriaenssens E.M."/>
            <person name="Foster-Nyarko E."/>
            <person name="Jarju S."/>
            <person name="Secka A."/>
            <person name="Antonio M."/>
            <person name="Oren A."/>
            <person name="Chaudhuri R."/>
            <person name="La Ragione R.M."/>
            <person name="Hildebrand F."/>
            <person name="Pallen M.J."/>
        </authorList>
    </citation>
    <scope>NUCLEOTIDE SEQUENCE [LARGE SCALE GENOMIC DNA]</scope>
    <source>
        <strain evidence="7 8">Sa4CVA2</strain>
    </source>
</reference>
<dbReference type="EMBL" id="JACSQR010000019">
    <property type="protein sequence ID" value="MBD7947948.1"/>
    <property type="molecule type" value="Genomic_DNA"/>
</dbReference>
<organism evidence="7 8">
    <name type="scientific">Psychrobacter communis</name>
    <dbReference type="NCBI Taxonomy" id="2762238"/>
    <lineage>
        <taxon>Bacteria</taxon>
        <taxon>Pseudomonadati</taxon>
        <taxon>Pseudomonadota</taxon>
        <taxon>Gammaproteobacteria</taxon>
        <taxon>Moraxellales</taxon>
        <taxon>Moraxellaceae</taxon>
        <taxon>Psychrobacter</taxon>
    </lineage>
</organism>
<keyword evidence="8" id="KW-1185">Reference proteome</keyword>
<dbReference type="RefSeq" id="WP_191691724.1">
    <property type="nucleotide sequence ID" value="NZ_JACSQR010000019.1"/>
</dbReference>
<feature type="transmembrane region" description="Helical" evidence="6">
    <location>
        <begin position="58"/>
        <end position="76"/>
    </location>
</feature>
<feature type="transmembrane region" description="Helical" evidence="6">
    <location>
        <begin position="97"/>
        <end position="126"/>
    </location>
</feature>
<evidence type="ECO:0000256" key="5">
    <source>
        <dbReference type="ARBA" id="ARBA00023136"/>
    </source>
</evidence>
<feature type="transmembrane region" description="Helical" evidence="6">
    <location>
        <begin position="185"/>
        <end position="208"/>
    </location>
</feature>
<protein>
    <submittedName>
        <fullName evidence="7">Flippase</fullName>
    </submittedName>
</protein>
<dbReference type="Proteomes" id="UP000606724">
    <property type="component" value="Unassembled WGS sequence"/>
</dbReference>
<feature type="transmembrane region" description="Helical" evidence="6">
    <location>
        <begin position="21"/>
        <end position="46"/>
    </location>
</feature>
<feature type="transmembrane region" description="Helical" evidence="6">
    <location>
        <begin position="242"/>
        <end position="263"/>
    </location>
</feature>
<keyword evidence="2" id="KW-1003">Cell membrane</keyword>
<feature type="transmembrane region" description="Helical" evidence="6">
    <location>
        <begin position="390"/>
        <end position="410"/>
    </location>
</feature>
<evidence type="ECO:0000256" key="6">
    <source>
        <dbReference type="SAM" id="Phobius"/>
    </source>
</evidence>
<evidence type="ECO:0000256" key="1">
    <source>
        <dbReference type="ARBA" id="ARBA00004651"/>
    </source>
</evidence>
<keyword evidence="3 6" id="KW-0812">Transmembrane</keyword>
<gene>
    <name evidence="7" type="ORF">H9653_07950</name>
</gene>